<dbReference type="Proteomes" id="UP000721861">
    <property type="component" value="Unassembled WGS sequence"/>
</dbReference>
<dbReference type="InterPro" id="IPR036812">
    <property type="entry name" value="NAD(P)_OxRdtase_dom_sf"/>
</dbReference>
<protein>
    <submittedName>
        <fullName evidence="2">Aldo/keto reductase</fullName>
    </submittedName>
</protein>
<evidence type="ECO:0000259" key="1">
    <source>
        <dbReference type="Pfam" id="PF00248"/>
    </source>
</evidence>
<dbReference type="PANTHER" id="PTHR43312:SF1">
    <property type="entry name" value="NADP-DEPENDENT OXIDOREDUCTASE DOMAIN-CONTAINING PROTEIN"/>
    <property type="match status" value="1"/>
</dbReference>
<dbReference type="InterPro" id="IPR006311">
    <property type="entry name" value="TAT_signal"/>
</dbReference>
<evidence type="ECO:0000313" key="3">
    <source>
        <dbReference type="Proteomes" id="UP000721861"/>
    </source>
</evidence>
<comment type="caution">
    <text evidence="2">The sequence shown here is derived from an EMBL/GenBank/DDBJ whole genome shotgun (WGS) entry which is preliminary data.</text>
</comment>
<feature type="domain" description="NADP-dependent oxidoreductase" evidence="1">
    <location>
        <begin position="63"/>
        <end position="251"/>
    </location>
</feature>
<name>A0ABS5KB58_9BACT</name>
<dbReference type="Pfam" id="PF00248">
    <property type="entry name" value="Aldo_ket_red"/>
    <property type="match status" value="1"/>
</dbReference>
<evidence type="ECO:0000313" key="2">
    <source>
        <dbReference type="EMBL" id="MBS2212274.1"/>
    </source>
</evidence>
<keyword evidence="3" id="KW-1185">Reference proteome</keyword>
<dbReference type="InterPro" id="IPR023210">
    <property type="entry name" value="NADP_OxRdtase_dom"/>
</dbReference>
<proteinExistence type="predicted"/>
<dbReference type="CDD" id="cd19105">
    <property type="entry name" value="AKR_unchar"/>
    <property type="match status" value="1"/>
</dbReference>
<accession>A0ABS5KB58</accession>
<dbReference type="Gene3D" id="3.20.20.100">
    <property type="entry name" value="NADP-dependent oxidoreductase domain"/>
    <property type="match status" value="1"/>
</dbReference>
<gene>
    <name evidence="2" type="ORF">KEM09_12735</name>
</gene>
<organism evidence="2 3">
    <name type="scientific">Carboxylicivirga mesophila</name>
    <dbReference type="NCBI Taxonomy" id="1166478"/>
    <lineage>
        <taxon>Bacteria</taxon>
        <taxon>Pseudomonadati</taxon>
        <taxon>Bacteroidota</taxon>
        <taxon>Bacteroidia</taxon>
        <taxon>Marinilabiliales</taxon>
        <taxon>Marinilabiliaceae</taxon>
        <taxon>Carboxylicivirga</taxon>
    </lineage>
</organism>
<dbReference type="PANTHER" id="PTHR43312">
    <property type="entry name" value="D-THREO-ALDOSE 1-DEHYDROGENASE"/>
    <property type="match status" value="1"/>
</dbReference>
<dbReference type="PROSITE" id="PS51318">
    <property type="entry name" value="TAT"/>
    <property type="match status" value="1"/>
</dbReference>
<reference evidence="2 3" key="1">
    <citation type="journal article" date="2014" name="Int. J. Syst. Evol. Microbiol.">
        <title>Carboxylicivirga gen. nov. in the family Marinilabiliaceae with two novel species, Carboxylicivirga mesophila sp. nov. and Carboxylicivirga taeanensis sp. nov., and reclassification of Cytophaga fermentans as Saccharicrinis fermentans gen. nov., comb. nov.</title>
        <authorList>
            <person name="Yang S.H."/>
            <person name="Seo H.S."/>
            <person name="Woo J.H."/>
            <person name="Oh H.M."/>
            <person name="Jang H."/>
            <person name="Lee J.H."/>
            <person name="Kim S.J."/>
            <person name="Kwon K.K."/>
        </authorList>
    </citation>
    <scope>NUCLEOTIDE SEQUENCE [LARGE SCALE GENOMIC DNA]</scope>
    <source>
        <strain evidence="2 3">JCM 18290</strain>
    </source>
</reference>
<sequence length="396" mass="43636">MNRTNKNNRRHFLKVTAAGLAGATLLPQASEAKAKKDDKIIYRTLGRTGVKLPIVSMGAMKDATMIKAGLTLGVRHFDTAHVYQKGKNETMLGEALKGQDLSQLFTVTKVVPDDMDRQTGLVGEGCTAENFLKMFDTSLERLQVESVDLLYVHAVSTKQAVQHPEVLKAIKKAKEQGKCKFLGVSTHKNEPEVIRAAIEAGIYDVVLTAYNFKQDHIKELNAAIAEGAAKGLGFVAMKTMAGGFLDKDKTKAVNTKAALKWAMQNENICTSIPSVATIDQLEESWGIMEKLKLTKEEERDLEFARDYAGLYCNACNQCDGQCHKNLPIPEIMRSYMYTYGYRDMGKAKELLANMGLVNDPCSDCSDCAVSCVKQFAVGDKVKAVSRLMDVPDEFIV</sequence>
<dbReference type="EMBL" id="JAGUCN010000014">
    <property type="protein sequence ID" value="MBS2212274.1"/>
    <property type="molecule type" value="Genomic_DNA"/>
</dbReference>
<dbReference type="SUPFAM" id="SSF51430">
    <property type="entry name" value="NAD(P)-linked oxidoreductase"/>
    <property type="match status" value="1"/>
</dbReference>
<dbReference type="InterPro" id="IPR053135">
    <property type="entry name" value="AKR2_Oxidoreductase"/>
</dbReference>
<dbReference type="RefSeq" id="WP_212228827.1">
    <property type="nucleotide sequence ID" value="NZ_JAGUCN010000014.1"/>
</dbReference>